<dbReference type="Proteomes" id="UP001482513">
    <property type="component" value="Unassembled WGS sequence"/>
</dbReference>
<keyword evidence="5" id="KW-1185">Reference proteome</keyword>
<sequence length="218" mass="24448">MEPNQPLLAVKNLSRQLLERRLWRGVSFELTAGDCVGLVAPSGAGKTLLMRNLTLLDPIQQGEVRFEGKTPSEWGLPAYRSQVMMVPQRAVALDGTVQDNLTQVFDLDIYRQRRFDPTILRTWLQKLGRGPDFLNLQGARLSGGEAQIMALLRALQLSPRVLLLDEPTASLDAATTAQVESLLRDWLQHPGRACLLTSHDIEQIRRVTDRQLNLGEFV</sequence>
<feature type="domain" description="ABC transporter" evidence="3">
    <location>
        <begin position="8"/>
        <end position="218"/>
    </location>
</feature>
<keyword evidence="1" id="KW-0547">Nucleotide-binding</keyword>
<dbReference type="InterPro" id="IPR027417">
    <property type="entry name" value="P-loop_NTPase"/>
</dbReference>
<protein>
    <submittedName>
        <fullName evidence="4">ATP-binding cassette domain-containing protein</fullName>
    </submittedName>
</protein>
<proteinExistence type="predicted"/>
<dbReference type="EMBL" id="JAMPKX010000003">
    <property type="protein sequence ID" value="MEP0947183.1"/>
    <property type="molecule type" value="Genomic_DNA"/>
</dbReference>
<dbReference type="InterPro" id="IPR003593">
    <property type="entry name" value="AAA+_ATPase"/>
</dbReference>
<dbReference type="PANTHER" id="PTHR43119">
    <property type="entry name" value="ABC TRANSPORT PROTEIN ATP-BINDING COMPONENT-RELATED"/>
    <property type="match status" value="1"/>
</dbReference>
<evidence type="ECO:0000313" key="4">
    <source>
        <dbReference type="EMBL" id="MEP0947183.1"/>
    </source>
</evidence>
<dbReference type="PROSITE" id="PS50893">
    <property type="entry name" value="ABC_TRANSPORTER_2"/>
    <property type="match status" value="1"/>
</dbReference>
<organism evidence="4 5">
    <name type="scientific">Leptolyngbya subtilissima DQ-A4</name>
    <dbReference type="NCBI Taxonomy" id="2933933"/>
    <lineage>
        <taxon>Bacteria</taxon>
        <taxon>Bacillati</taxon>
        <taxon>Cyanobacteriota</taxon>
        <taxon>Cyanophyceae</taxon>
        <taxon>Leptolyngbyales</taxon>
        <taxon>Leptolyngbyaceae</taxon>
        <taxon>Leptolyngbya group</taxon>
        <taxon>Leptolyngbya</taxon>
    </lineage>
</organism>
<dbReference type="SUPFAM" id="SSF52540">
    <property type="entry name" value="P-loop containing nucleoside triphosphate hydrolases"/>
    <property type="match status" value="1"/>
</dbReference>
<dbReference type="Gene3D" id="3.40.50.300">
    <property type="entry name" value="P-loop containing nucleotide triphosphate hydrolases"/>
    <property type="match status" value="1"/>
</dbReference>
<keyword evidence="2 4" id="KW-0067">ATP-binding</keyword>
<evidence type="ECO:0000259" key="3">
    <source>
        <dbReference type="PROSITE" id="PS50893"/>
    </source>
</evidence>
<accession>A0ABV0K378</accession>
<dbReference type="PANTHER" id="PTHR43119:SF1">
    <property type="entry name" value="ABC TRANSPORTER DOMAIN-CONTAINING PROTEIN"/>
    <property type="match status" value="1"/>
</dbReference>
<dbReference type="InterPro" id="IPR003439">
    <property type="entry name" value="ABC_transporter-like_ATP-bd"/>
</dbReference>
<name>A0ABV0K378_9CYAN</name>
<evidence type="ECO:0000256" key="1">
    <source>
        <dbReference type="ARBA" id="ARBA00022741"/>
    </source>
</evidence>
<dbReference type="GO" id="GO:0005524">
    <property type="term" value="F:ATP binding"/>
    <property type="evidence" value="ECO:0007669"/>
    <property type="project" value="UniProtKB-KW"/>
</dbReference>
<evidence type="ECO:0000256" key="2">
    <source>
        <dbReference type="ARBA" id="ARBA00022840"/>
    </source>
</evidence>
<evidence type="ECO:0000313" key="5">
    <source>
        <dbReference type="Proteomes" id="UP001482513"/>
    </source>
</evidence>
<dbReference type="RefSeq" id="WP_190701538.1">
    <property type="nucleotide sequence ID" value="NZ_JAMPKX010000003.1"/>
</dbReference>
<dbReference type="Pfam" id="PF00005">
    <property type="entry name" value="ABC_tran"/>
    <property type="match status" value="1"/>
</dbReference>
<gene>
    <name evidence="4" type="ORF">NC992_09900</name>
</gene>
<reference evidence="4 5" key="1">
    <citation type="submission" date="2022-04" db="EMBL/GenBank/DDBJ databases">
        <title>Positive selection, recombination, and allopatry shape intraspecific diversity of widespread and dominant cyanobacteria.</title>
        <authorList>
            <person name="Wei J."/>
            <person name="Shu W."/>
            <person name="Hu C."/>
        </authorList>
    </citation>
    <scope>NUCLEOTIDE SEQUENCE [LARGE SCALE GENOMIC DNA]</scope>
    <source>
        <strain evidence="4 5">DQ-A4</strain>
    </source>
</reference>
<comment type="caution">
    <text evidence="4">The sequence shown here is derived from an EMBL/GenBank/DDBJ whole genome shotgun (WGS) entry which is preliminary data.</text>
</comment>
<dbReference type="SMART" id="SM00382">
    <property type="entry name" value="AAA"/>
    <property type="match status" value="1"/>
</dbReference>